<keyword evidence="9" id="KW-1185">Reference proteome</keyword>
<dbReference type="Gene3D" id="3.40.50.2300">
    <property type="match status" value="1"/>
</dbReference>
<dbReference type="Pfam" id="PF00072">
    <property type="entry name" value="Response_reg"/>
    <property type="match status" value="1"/>
</dbReference>
<dbReference type="InterPro" id="IPR011006">
    <property type="entry name" value="CheY-like_superfamily"/>
</dbReference>
<feature type="modified residue" description="4-aspartylphosphate" evidence="6">
    <location>
        <position position="60"/>
    </location>
</feature>
<dbReference type="RefSeq" id="WP_276278835.1">
    <property type="nucleotide sequence ID" value="NZ_JBHTAT010000005.1"/>
</dbReference>
<dbReference type="PANTHER" id="PTHR48111">
    <property type="entry name" value="REGULATOR OF RPOS"/>
    <property type="match status" value="1"/>
</dbReference>
<dbReference type="InterPro" id="IPR013971">
    <property type="entry name" value="HalX_domain"/>
</dbReference>
<keyword evidence="2" id="KW-0902">Two-component regulatory system</keyword>
<keyword evidence="4" id="KW-0238">DNA-binding</keyword>
<dbReference type="PROSITE" id="PS50110">
    <property type="entry name" value="RESPONSE_REGULATORY"/>
    <property type="match status" value="1"/>
</dbReference>
<evidence type="ECO:0000256" key="3">
    <source>
        <dbReference type="ARBA" id="ARBA00023015"/>
    </source>
</evidence>
<dbReference type="SMART" id="SM00448">
    <property type="entry name" value="REC"/>
    <property type="match status" value="1"/>
</dbReference>
<evidence type="ECO:0000256" key="2">
    <source>
        <dbReference type="ARBA" id="ARBA00023012"/>
    </source>
</evidence>
<dbReference type="InterPro" id="IPR039420">
    <property type="entry name" value="WalR-like"/>
</dbReference>
<evidence type="ECO:0000313" key="8">
    <source>
        <dbReference type="EMBL" id="MFC7257276.1"/>
    </source>
</evidence>
<sequence>MSTSPESGDSQTTVLVLEDEEGLADLYTVWLSDEYSVRTAYTAAEARDKFDQDVDIALIDRRLPDESGDAVLDWISRNYPKCRQAMVTAVNPDIDIVEMPLDDYLVKPIQKDELLKRVRRLDNQRNYEGAVRDLYALTRKRVHLESELSESERSSSEEFAWLETRIEELEQTAAEVNGKFDDRDFLEIVRRLGDDTGGDSYGE</sequence>
<evidence type="ECO:0000259" key="7">
    <source>
        <dbReference type="PROSITE" id="PS50110"/>
    </source>
</evidence>
<keyword evidence="1 6" id="KW-0597">Phosphoprotein</keyword>
<protein>
    <submittedName>
        <fullName evidence="8">Response regulator transcription factor</fullName>
    </submittedName>
</protein>
<dbReference type="SUPFAM" id="SSF52172">
    <property type="entry name" value="CheY-like"/>
    <property type="match status" value="1"/>
</dbReference>
<feature type="domain" description="Response regulatory" evidence="7">
    <location>
        <begin position="13"/>
        <end position="122"/>
    </location>
</feature>
<dbReference type="PANTHER" id="PTHR48111:SF1">
    <property type="entry name" value="TWO-COMPONENT RESPONSE REGULATOR ORR33"/>
    <property type="match status" value="1"/>
</dbReference>
<evidence type="ECO:0000313" key="9">
    <source>
        <dbReference type="Proteomes" id="UP001596434"/>
    </source>
</evidence>
<accession>A0ABD6A3M9</accession>
<proteinExistence type="predicted"/>
<name>A0ABD6A3M9_9EURY</name>
<reference evidence="8 9" key="1">
    <citation type="journal article" date="2019" name="Int. J. Syst. Evol. Microbiol.">
        <title>The Global Catalogue of Microorganisms (GCM) 10K type strain sequencing project: providing services to taxonomists for standard genome sequencing and annotation.</title>
        <authorList>
            <consortium name="The Broad Institute Genomics Platform"/>
            <consortium name="The Broad Institute Genome Sequencing Center for Infectious Disease"/>
            <person name="Wu L."/>
            <person name="Ma J."/>
        </authorList>
    </citation>
    <scope>NUCLEOTIDE SEQUENCE [LARGE SCALE GENOMIC DNA]</scope>
    <source>
        <strain evidence="8 9">GX21</strain>
    </source>
</reference>
<keyword evidence="3" id="KW-0805">Transcription regulation</keyword>
<gene>
    <name evidence="8" type="ORF">ACFQKE_18660</name>
</gene>
<evidence type="ECO:0000256" key="6">
    <source>
        <dbReference type="PROSITE-ProRule" id="PRU00169"/>
    </source>
</evidence>
<keyword evidence="5" id="KW-0804">Transcription</keyword>
<dbReference type="GO" id="GO:0003677">
    <property type="term" value="F:DNA binding"/>
    <property type="evidence" value="ECO:0007669"/>
    <property type="project" value="UniProtKB-KW"/>
</dbReference>
<dbReference type="Proteomes" id="UP001596434">
    <property type="component" value="Unassembled WGS sequence"/>
</dbReference>
<organism evidence="8 9">
    <name type="scientific">Haloplanus litoreus</name>
    <dbReference type="NCBI Taxonomy" id="767515"/>
    <lineage>
        <taxon>Archaea</taxon>
        <taxon>Methanobacteriati</taxon>
        <taxon>Methanobacteriota</taxon>
        <taxon>Stenosarchaea group</taxon>
        <taxon>Halobacteria</taxon>
        <taxon>Halobacteriales</taxon>
        <taxon>Haloferacaceae</taxon>
        <taxon>Haloplanus</taxon>
    </lineage>
</organism>
<dbReference type="InterPro" id="IPR001789">
    <property type="entry name" value="Sig_transdc_resp-reg_receiver"/>
</dbReference>
<dbReference type="Pfam" id="PF08663">
    <property type="entry name" value="HalX"/>
    <property type="match status" value="1"/>
</dbReference>
<evidence type="ECO:0000256" key="5">
    <source>
        <dbReference type="ARBA" id="ARBA00023163"/>
    </source>
</evidence>
<comment type="caution">
    <text evidence="8">The sequence shown here is derived from an EMBL/GenBank/DDBJ whole genome shotgun (WGS) entry which is preliminary data.</text>
</comment>
<dbReference type="EMBL" id="JBHTAT010000005">
    <property type="protein sequence ID" value="MFC7257276.1"/>
    <property type="molecule type" value="Genomic_DNA"/>
</dbReference>
<dbReference type="GeneID" id="96955580"/>
<dbReference type="AlphaFoldDB" id="A0ABD6A3M9"/>
<evidence type="ECO:0000256" key="1">
    <source>
        <dbReference type="ARBA" id="ARBA00022553"/>
    </source>
</evidence>
<dbReference type="GO" id="GO:0000160">
    <property type="term" value="P:phosphorelay signal transduction system"/>
    <property type="evidence" value="ECO:0007669"/>
    <property type="project" value="UniProtKB-KW"/>
</dbReference>
<evidence type="ECO:0000256" key="4">
    <source>
        <dbReference type="ARBA" id="ARBA00023125"/>
    </source>
</evidence>